<dbReference type="RefSeq" id="WP_186869065.1">
    <property type="nucleotide sequence ID" value="NZ_JACOOL010000003.1"/>
</dbReference>
<sequence>MIPLIDLKKQFASIHQEMKDAIIQVLESGNYILGPKVSELEKEIAKRLGVKHAIAVGNGTDALVLTLEAFGIGQGDEVITTPFTFFATSEAITRVGATPVFVDIDPKTFLLDANKLQEKITSKTKAIIPVHLFGLPADMDEIQSIANKHNLVVIEDAAQAFGAVYKEKAVGSIGDAGCFSFFPTKNLGTVGDGGMITTSNDTVAQTIRRLRVHGSKKKYYHTEPGYNSRLDEIHAAILLVCLREIDHWNERRNAIADYYSLRLKETNGIELPMRMSDRSHVYHLYCIKSSNREEFITLLKNASIQTGIYYPLCLHLQDANKTLGYRHGDFPIAESVSKEVFAIPMHPFLSKEDQNKIIKIIKRASDQL</sequence>
<dbReference type="Gene3D" id="3.40.640.10">
    <property type="entry name" value="Type I PLP-dependent aspartate aminotransferase-like (Major domain)"/>
    <property type="match status" value="1"/>
</dbReference>
<feature type="modified residue" description="N6-(pyridoxal phosphate)lysine" evidence="4">
    <location>
        <position position="185"/>
    </location>
</feature>
<organism evidence="6 7">
    <name type="scientific">Ornithinibacillus hominis</name>
    <dbReference type="NCBI Taxonomy" id="2763055"/>
    <lineage>
        <taxon>Bacteria</taxon>
        <taxon>Bacillati</taxon>
        <taxon>Bacillota</taxon>
        <taxon>Bacilli</taxon>
        <taxon>Bacillales</taxon>
        <taxon>Bacillaceae</taxon>
        <taxon>Ornithinibacillus</taxon>
    </lineage>
</organism>
<keyword evidence="6" id="KW-0032">Aminotransferase</keyword>
<dbReference type="InterPro" id="IPR015422">
    <property type="entry name" value="PyrdxlP-dep_Trfase_small"/>
</dbReference>
<proteinExistence type="inferred from homology"/>
<dbReference type="FunFam" id="3.40.640.10:FF:000089">
    <property type="entry name" value="Aminotransferase, DegT/DnrJ/EryC1/StrS family"/>
    <property type="match status" value="1"/>
</dbReference>
<dbReference type="PIRSF" id="PIRSF000390">
    <property type="entry name" value="PLP_StrS"/>
    <property type="match status" value="1"/>
</dbReference>
<comment type="similarity">
    <text evidence="2 5">Belongs to the DegT/DnrJ/EryC1 family.</text>
</comment>
<dbReference type="InterPro" id="IPR015421">
    <property type="entry name" value="PyrdxlP-dep_Trfase_major"/>
</dbReference>
<accession>A0A923L4K9</accession>
<dbReference type="InterPro" id="IPR000653">
    <property type="entry name" value="DegT/StrS_aminotransferase"/>
</dbReference>
<dbReference type="GO" id="GO:0000271">
    <property type="term" value="P:polysaccharide biosynthetic process"/>
    <property type="evidence" value="ECO:0007669"/>
    <property type="project" value="TreeGrafter"/>
</dbReference>
<dbReference type="PANTHER" id="PTHR30244">
    <property type="entry name" value="TRANSAMINASE"/>
    <property type="match status" value="1"/>
</dbReference>
<evidence type="ECO:0000256" key="5">
    <source>
        <dbReference type="RuleBase" id="RU004508"/>
    </source>
</evidence>
<evidence type="ECO:0000313" key="7">
    <source>
        <dbReference type="Proteomes" id="UP000637359"/>
    </source>
</evidence>
<keyword evidence="1 4" id="KW-0663">Pyridoxal phosphate</keyword>
<protein>
    <submittedName>
        <fullName evidence="6">DegT/DnrJ/EryC1/StrS family aminotransferase</fullName>
    </submittedName>
</protein>
<dbReference type="PANTHER" id="PTHR30244:SF36">
    <property type="entry name" value="3-OXO-GLUCOSE-6-PHOSPHATE:GLUTAMATE AMINOTRANSFERASE"/>
    <property type="match status" value="1"/>
</dbReference>
<evidence type="ECO:0000256" key="4">
    <source>
        <dbReference type="PIRSR" id="PIRSR000390-2"/>
    </source>
</evidence>
<dbReference type="Pfam" id="PF01041">
    <property type="entry name" value="DegT_DnrJ_EryC1"/>
    <property type="match status" value="1"/>
</dbReference>
<dbReference type="Gene3D" id="3.90.1150.10">
    <property type="entry name" value="Aspartate Aminotransferase, domain 1"/>
    <property type="match status" value="1"/>
</dbReference>
<keyword evidence="6" id="KW-0808">Transferase</keyword>
<dbReference type="EMBL" id="JACOOL010000003">
    <property type="protein sequence ID" value="MBC5636357.1"/>
    <property type="molecule type" value="Genomic_DNA"/>
</dbReference>
<gene>
    <name evidence="6" type="ORF">H8S33_05880</name>
</gene>
<dbReference type="InterPro" id="IPR015424">
    <property type="entry name" value="PyrdxlP-dep_Trfase"/>
</dbReference>
<feature type="active site" description="Proton acceptor" evidence="3">
    <location>
        <position position="185"/>
    </location>
</feature>
<dbReference type="GO" id="GO:0030170">
    <property type="term" value="F:pyridoxal phosphate binding"/>
    <property type="evidence" value="ECO:0007669"/>
    <property type="project" value="UniProtKB-ARBA"/>
</dbReference>
<dbReference type="CDD" id="cd00616">
    <property type="entry name" value="AHBA_syn"/>
    <property type="match status" value="1"/>
</dbReference>
<evidence type="ECO:0000256" key="1">
    <source>
        <dbReference type="ARBA" id="ARBA00022898"/>
    </source>
</evidence>
<reference evidence="6" key="1">
    <citation type="submission" date="2020-08" db="EMBL/GenBank/DDBJ databases">
        <title>Genome public.</title>
        <authorList>
            <person name="Liu C."/>
            <person name="Sun Q."/>
        </authorList>
    </citation>
    <scope>NUCLEOTIDE SEQUENCE</scope>
    <source>
        <strain evidence="6">BX22</strain>
    </source>
</reference>
<comment type="caution">
    <text evidence="6">The sequence shown here is derived from an EMBL/GenBank/DDBJ whole genome shotgun (WGS) entry which is preliminary data.</text>
</comment>
<dbReference type="AlphaFoldDB" id="A0A923L4K9"/>
<dbReference type="Proteomes" id="UP000637359">
    <property type="component" value="Unassembled WGS sequence"/>
</dbReference>
<name>A0A923L4K9_9BACI</name>
<evidence type="ECO:0000256" key="3">
    <source>
        <dbReference type="PIRSR" id="PIRSR000390-1"/>
    </source>
</evidence>
<evidence type="ECO:0000313" key="6">
    <source>
        <dbReference type="EMBL" id="MBC5636357.1"/>
    </source>
</evidence>
<dbReference type="SUPFAM" id="SSF53383">
    <property type="entry name" value="PLP-dependent transferases"/>
    <property type="match status" value="1"/>
</dbReference>
<dbReference type="GO" id="GO:0008483">
    <property type="term" value="F:transaminase activity"/>
    <property type="evidence" value="ECO:0007669"/>
    <property type="project" value="UniProtKB-KW"/>
</dbReference>
<keyword evidence="7" id="KW-1185">Reference proteome</keyword>
<evidence type="ECO:0000256" key="2">
    <source>
        <dbReference type="ARBA" id="ARBA00037999"/>
    </source>
</evidence>